<dbReference type="EMBL" id="AAQJ02000001">
    <property type="protein sequence ID" value="EDP47013.1"/>
    <property type="molecule type" value="Genomic_DNA"/>
</dbReference>
<dbReference type="OrthoDB" id="92254at2"/>
<dbReference type="STRING" id="59196.RICGR_0771"/>
<comment type="caution">
    <text evidence="6">The sequence shown here is derived from an EMBL/GenBank/DDBJ whole genome shotgun (WGS) entry which is preliminary data.</text>
</comment>
<dbReference type="Gene3D" id="1.25.20.10">
    <property type="entry name" value="Bacterial muramidases"/>
    <property type="match status" value="1"/>
</dbReference>
<reference evidence="6" key="1">
    <citation type="submission" date="2006-04" db="EMBL/GenBank/DDBJ databases">
        <authorList>
            <person name="Seshadri R."/>
            <person name="Federici B.A."/>
        </authorList>
    </citation>
    <scope>NUCLEOTIDE SEQUENCE [LARGE SCALE GENOMIC DNA]</scope>
</reference>
<evidence type="ECO:0000256" key="3">
    <source>
        <dbReference type="SAM" id="SignalP"/>
    </source>
</evidence>
<comment type="similarity">
    <text evidence="1">Belongs to the transglycosylase Slt family.</text>
</comment>
<keyword evidence="7" id="KW-1185">Reference proteome</keyword>
<organism evidence="6 7">
    <name type="scientific">Rickettsiella grylli</name>
    <dbReference type="NCBI Taxonomy" id="59196"/>
    <lineage>
        <taxon>Bacteria</taxon>
        <taxon>Pseudomonadati</taxon>
        <taxon>Pseudomonadota</taxon>
        <taxon>Gammaproteobacteria</taxon>
        <taxon>Legionellales</taxon>
        <taxon>Coxiellaceae</taxon>
        <taxon>Rickettsiella</taxon>
    </lineage>
</organism>
<gene>
    <name evidence="6" type="ORF">RICGR_0771</name>
</gene>
<dbReference type="Gene3D" id="1.10.530.10">
    <property type="match status" value="1"/>
</dbReference>
<proteinExistence type="inferred from homology"/>
<feature type="signal peptide" evidence="3">
    <location>
        <begin position="1"/>
        <end position="22"/>
    </location>
</feature>
<dbReference type="Pfam" id="PF01464">
    <property type="entry name" value="SLT"/>
    <property type="match status" value="1"/>
</dbReference>
<dbReference type="InterPro" id="IPR008258">
    <property type="entry name" value="Transglycosylase_SLT_dom_1"/>
</dbReference>
<dbReference type="InterPro" id="IPR023346">
    <property type="entry name" value="Lysozyme-like_dom_sf"/>
</dbReference>
<protein>
    <submittedName>
        <fullName evidence="6">Soluble lytic murein transglycosylase</fullName>
    </submittedName>
</protein>
<dbReference type="eggNOG" id="COG0741">
    <property type="taxonomic scope" value="Bacteria"/>
</dbReference>
<dbReference type="SUPFAM" id="SSF48435">
    <property type="entry name" value="Bacterial muramidases"/>
    <property type="match status" value="1"/>
</dbReference>
<dbReference type="Gene3D" id="1.10.1240.20">
    <property type="entry name" value="Lytic transglycosylase, superhelical linker domain"/>
    <property type="match status" value="1"/>
</dbReference>
<dbReference type="GO" id="GO:0042597">
    <property type="term" value="C:periplasmic space"/>
    <property type="evidence" value="ECO:0007669"/>
    <property type="project" value="InterPro"/>
</dbReference>
<dbReference type="InterPro" id="IPR008939">
    <property type="entry name" value="Lytic_TGlycosylase_superhlx_U"/>
</dbReference>
<dbReference type="Proteomes" id="UP000054075">
    <property type="component" value="Unassembled WGS sequence"/>
</dbReference>
<feature type="domain" description="Lytic transglycosylase superhelical linker" evidence="5">
    <location>
        <begin position="403"/>
        <end position="466"/>
    </location>
</feature>
<dbReference type="AlphaFoldDB" id="A8PMM6"/>
<dbReference type="PANTHER" id="PTHR37423">
    <property type="entry name" value="SOLUBLE LYTIC MUREIN TRANSGLYCOSYLASE-RELATED"/>
    <property type="match status" value="1"/>
</dbReference>
<evidence type="ECO:0000313" key="7">
    <source>
        <dbReference type="Proteomes" id="UP000054075"/>
    </source>
</evidence>
<reference evidence="6" key="2">
    <citation type="submission" date="2007-10" db="EMBL/GenBank/DDBJ databases">
        <authorList>
            <person name="Myers G.S."/>
        </authorList>
    </citation>
    <scope>NUCLEOTIDE SEQUENCE [LARGE SCALE GENOMIC DNA]</scope>
</reference>
<evidence type="ECO:0000259" key="4">
    <source>
        <dbReference type="Pfam" id="PF01464"/>
    </source>
</evidence>
<dbReference type="PANTHER" id="PTHR37423:SF5">
    <property type="entry name" value="SOLUBLE LYTIC MUREIN TRANSGLYCOSYLASE"/>
    <property type="match status" value="1"/>
</dbReference>
<evidence type="ECO:0000313" key="6">
    <source>
        <dbReference type="EMBL" id="EDP47013.1"/>
    </source>
</evidence>
<evidence type="ECO:0000259" key="5">
    <source>
        <dbReference type="Pfam" id="PF14718"/>
    </source>
</evidence>
<feature type="domain" description="Transglycosylase SLT" evidence="4">
    <location>
        <begin position="481"/>
        <end position="589"/>
    </location>
</feature>
<dbReference type="CDD" id="cd13401">
    <property type="entry name" value="Slt70-like"/>
    <property type="match status" value="1"/>
</dbReference>
<keyword evidence="2 3" id="KW-0732">Signal</keyword>
<dbReference type="Pfam" id="PF14718">
    <property type="entry name" value="SLT_L"/>
    <property type="match status" value="1"/>
</dbReference>
<dbReference type="RefSeq" id="WP_006035975.1">
    <property type="nucleotide sequence ID" value="NZ_AAQJ02000001.1"/>
</dbReference>
<evidence type="ECO:0000256" key="2">
    <source>
        <dbReference type="ARBA" id="ARBA00022729"/>
    </source>
</evidence>
<dbReference type="InterPro" id="IPR037061">
    <property type="entry name" value="Lytic_TGlycoase_superhlx_L_sf"/>
</dbReference>
<dbReference type="GO" id="GO:0004553">
    <property type="term" value="F:hydrolase activity, hydrolyzing O-glycosyl compounds"/>
    <property type="evidence" value="ECO:0007669"/>
    <property type="project" value="InterPro"/>
</dbReference>
<dbReference type="SUPFAM" id="SSF53955">
    <property type="entry name" value="Lysozyme-like"/>
    <property type="match status" value="1"/>
</dbReference>
<evidence type="ECO:0000256" key="1">
    <source>
        <dbReference type="ARBA" id="ARBA00007734"/>
    </source>
</evidence>
<name>A8PMM6_9COXI</name>
<dbReference type="InterPro" id="IPR012289">
    <property type="entry name" value="Lytic_TGlycosylase_superhlx_L"/>
</dbReference>
<feature type="chain" id="PRO_5002725285" evidence="3">
    <location>
        <begin position="23"/>
        <end position="617"/>
    </location>
</feature>
<accession>A8PMM6</accession>
<sequence length="617" mass="72746">MEMLKITVFLLSLLLVPCSVDAETKITQQRKLFWQARQLLMNQQYQQFSVLKVKLKDYPLYPYLLFIKLKKQGSSVNSDEVDAFLKSYHDTPLAVKLRADWLTYLARKHDWNHFMDYYQPRYGTSLQCYYLQSLLATQQKPSVAFKKISSLWLQLHSPPHACRQVFNRWEQLGGLNSKLIWQKLEHALSKNNQRVFQEIAQFLSPAERRYVKRWYHVYRYPLLIIKPYQFNVDNPIDRKIVLFGMKRLAKKNPIALAENWFKMNQIYSFKEAEKQQIWADLAVSLARRADYNADYWLKKIKPAYADTTLREWRIRNSLLTGQWENVLYWINHLSQKEQQQPCWRYWRARALAETHHLDAARTIYTRLAKEVDYYGVLASGRLNLNYHPAQSCIKGDRVALFNNLGLQRAKELLALGFVGEARQEWLWALDNLSIPARQAAAQLAKQWGWYDLAILGARKANIHNDIRLRFPFAYRHSVLIAARKTHLNSAWVWAIMRQESAFMWNAKSSAGALGLMQIMPNTGRQLARNLDLHPVDLLDPYQNIRLGSIYLRELLNLFEGDALLATASYNVGPHRIKHYQDLYQRLPKDVWVEILPWKETRDYVKGVHLARTIYNQI</sequence>